<comment type="subcellular location">
    <subcellularLocation>
        <location evidence="1">Cytoplasmic vesicle</location>
    </subcellularLocation>
    <subcellularLocation>
        <location evidence="2">Secreted</location>
    </subcellularLocation>
</comment>
<comment type="similarity">
    <text evidence="8">Belongs to the plant egg cell-secreted peptide family.</text>
</comment>
<dbReference type="GO" id="GO:0080155">
    <property type="term" value="P:regulation of double fertilization forming a zygote and endosperm"/>
    <property type="evidence" value="ECO:0007669"/>
    <property type="project" value="UniProtKB-ARBA"/>
</dbReference>
<dbReference type="GO" id="GO:0005576">
    <property type="term" value="C:extracellular region"/>
    <property type="evidence" value="ECO:0007669"/>
    <property type="project" value="UniProtKB-SubCell"/>
</dbReference>
<name>A0AAQ3L272_9LILI</name>
<evidence type="ECO:0000259" key="10">
    <source>
        <dbReference type="Pfam" id="PF05617"/>
    </source>
</evidence>
<dbReference type="InterPro" id="IPR044711">
    <property type="entry name" value="EC11-15"/>
</dbReference>
<dbReference type="PANTHER" id="PTHR35293">
    <property type="entry name" value="EGG CELL-SECRETED PROTEIN 1.5"/>
    <property type="match status" value="1"/>
</dbReference>
<reference evidence="11 12" key="1">
    <citation type="submission" date="2023-10" db="EMBL/GenBank/DDBJ databases">
        <title>Chromosome-scale genome assembly provides insights into flower coloration mechanisms of Canna indica.</title>
        <authorList>
            <person name="Li C."/>
        </authorList>
    </citation>
    <scope>NUCLEOTIDE SEQUENCE [LARGE SCALE GENOMIC DNA]</scope>
    <source>
        <tissue evidence="11">Flower</tissue>
    </source>
</reference>
<evidence type="ECO:0000256" key="3">
    <source>
        <dbReference type="ARBA" id="ARBA00022525"/>
    </source>
</evidence>
<dbReference type="Proteomes" id="UP001327560">
    <property type="component" value="Chromosome 7"/>
</dbReference>
<comment type="function">
    <text evidence="7">Involved in the regulation of gamete interactions during the double fertilization and to prevent multiple-pollen tube attraction; mediates the redistribution of the gamete fusogen HAP2/GCS1 to the cell surface after secretion upon sperm arrival.</text>
</comment>
<evidence type="ECO:0000256" key="5">
    <source>
        <dbReference type="ARBA" id="ARBA00023279"/>
    </source>
</evidence>
<dbReference type="GO" id="GO:2000008">
    <property type="term" value="P:regulation of protein localization to cell surface"/>
    <property type="evidence" value="ECO:0007669"/>
    <property type="project" value="UniProtKB-ARBA"/>
</dbReference>
<dbReference type="Pfam" id="PF05617">
    <property type="entry name" value="Prolamin_like"/>
    <property type="match status" value="1"/>
</dbReference>
<keyword evidence="4 9" id="KW-0732">Signal</keyword>
<evidence type="ECO:0000256" key="1">
    <source>
        <dbReference type="ARBA" id="ARBA00004541"/>
    </source>
</evidence>
<evidence type="ECO:0000256" key="8">
    <source>
        <dbReference type="ARBA" id="ARBA00034484"/>
    </source>
</evidence>
<protein>
    <recommendedName>
        <fullName evidence="10">Prolamin-like domain-containing protein</fullName>
    </recommendedName>
</protein>
<evidence type="ECO:0000256" key="2">
    <source>
        <dbReference type="ARBA" id="ARBA00004613"/>
    </source>
</evidence>
<keyword evidence="3" id="KW-0964">Secreted</keyword>
<keyword evidence="12" id="KW-1185">Reference proteome</keyword>
<proteinExistence type="inferred from homology"/>
<evidence type="ECO:0000313" key="12">
    <source>
        <dbReference type="Proteomes" id="UP001327560"/>
    </source>
</evidence>
<evidence type="ECO:0000256" key="7">
    <source>
        <dbReference type="ARBA" id="ARBA00034457"/>
    </source>
</evidence>
<dbReference type="EMBL" id="CP136896">
    <property type="protein sequence ID" value="WOL15527.1"/>
    <property type="molecule type" value="Genomic_DNA"/>
</dbReference>
<evidence type="ECO:0000256" key="4">
    <source>
        <dbReference type="ARBA" id="ARBA00022729"/>
    </source>
</evidence>
<organism evidence="11 12">
    <name type="scientific">Canna indica</name>
    <name type="common">Indian-shot</name>
    <dbReference type="NCBI Taxonomy" id="4628"/>
    <lineage>
        <taxon>Eukaryota</taxon>
        <taxon>Viridiplantae</taxon>
        <taxon>Streptophyta</taxon>
        <taxon>Embryophyta</taxon>
        <taxon>Tracheophyta</taxon>
        <taxon>Spermatophyta</taxon>
        <taxon>Magnoliopsida</taxon>
        <taxon>Liliopsida</taxon>
        <taxon>Zingiberales</taxon>
        <taxon>Cannaceae</taxon>
        <taxon>Canna</taxon>
    </lineage>
</organism>
<evidence type="ECO:0000313" key="11">
    <source>
        <dbReference type="EMBL" id="WOL15527.1"/>
    </source>
</evidence>
<gene>
    <name evidence="11" type="ORF">Cni_G24308</name>
</gene>
<accession>A0AAQ3L272</accession>
<keyword evidence="6" id="KW-0968">Cytoplasmic vesicle</keyword>
<dbReference type="InterPro" id="IPR008502">
    <property type="entry name" value="Prolamin-like"/>
</dbReference>
<evidence type="ECO:0000256" key="6">
    <source>
        <dbReference type="ARBA" id="ARBA00023329"/>
    </source>
</evidence>
<dbReference type="PANTHER" id="PTHR35293:SF12">
    <property type="entry name" value="EXPRESSED PROTEIN"/>
    <property type="match status" value="1"/>
</dbReference>
<dbReference type="AlphaFoldDB" id="A0AAQ3L272"/>
<keyword evidence="5" id="KW-0278">Fertilization</keyword>
<feature type="chain" id="PRO_5043053865" description="Prolamin-like domain-containing protein" evidence="9">
    <location>
        <begin position="23"/>
        <end position="155"/>
    </location>
</feature>
<feature type="signal peptide" evidence="9">
    <location>
        <begin position="1"/>
        <end position="22"/>
    </location>
</feature>
<dbReference type="GO" id="GO:0031410">
    <property type="term" value="C:cytoplasmic vesicle"/>
    <property type="evidence" value="ECO:0007669"/>
    <property type="project" value="UniProtKB-SubCell"/>
</dbReference>
<feature type="domain" description="Prolamin-like" evidence="10">
    <location>
        <begin position="57"/>
        <end position="121"/>
    </location>
</feature>
<dbReference type="GO" id="GO:0009567">
    <property type="term" value="P:double fertilization forming a zygote and endosperm"/>
    <property type="evidence" value="ECO:0007669"/>
    <property type="project" value="InterPro"/>
</dbReference>
<sequence>MSSLQKLAIAFTVASLMGLAAGRELPPLDESKLHNINASDLEVRLRAGLAGEGGVADCWNALLELRYCTNEIVLFFLNGESYLGLDCCRAIRVITHHCWTSMLSTLGLTVQESDILRGYCDAETADAPPPAPAAVPPPPMVAPIAPLTGADEPMV</sequence>
<evidence type="ECO:0000256" key="9">
    <source>
        <dbReference type="SAM" id="SignalP"/>
    </source>
</evidence>